<keyword evidence="3" id="KW-1185">Reference proteome</keyword>
<dbReference type="PATRIC" id="fig|1263870.3.peg.4816"/>
<dbReference type="InterPro" id="IPR035911">
    <property type="entry name" value="MurE/MurF_N"/>
</dbReference>
<dbReference type="PANTHER" id="PTHR23135">
    <property type="entry name" value="MUR LIGASE FAMILY MEMBER"/>
    <property type="match status" value="1"/>
</dbReference>
<reference evidence="2 3" key="1">
    <citation type="journal article" date="2013" name="Mar. Genomics">
        <title>Expression of sulfatases in Rhodopirellula baltica and the diversity of sulfatases in the genus Rhodopirellula.</title>
        <authorList>
            <person name="Wegner C.E."/>
            <person name="Richter-Heitmann T."/>
            <person name="Klindworth A."/>
            <person name="Klockow C."/>
            <person name="Richter M."/>
            <person name="Achstetter T."/>
            <person name="Glockner F.O."/>
            <person name="Harder J."/>
        </authorList>
    </citation>
    <scope>NUCLEOTIDE SEQUENCE [LARGE SCALE GENOMIC DNA]</scope>
    <source>
        <strain evidence="2 3">SM41</strain>
    </source>
</reference>
<dbReference type="EMBL" id="ANOH01000313">
    <property type="protein sequence ID" value="EMI54009.1"/>
    <property type="molecule type" value="Genomic_DNA"/>
</dbReference>
<feature type="compositionally biased region" description="Polar residues" evidence="1">
    <location>
        <begin position="46"/>
        <end position="59"/>
    </location>
</feature>
<dbReference type="GO" id="GO:0005524">
    <property type="term" value="F:ATP binding"/>
    <property type="evidence" value="ECO:0007669"/>
    <property type="project" value="InterPro"/>
</dbReference>
<feature type="region of interest" description="Disordered" evidence="1">
    <location>
        <begin position="1"/>
        <end position="21"/>
    </location>
</feature>
<organism evidence="2 3">
    <name type="scientific">Rhodopirellula sallentina SM41</name>
    <dbReference type="NCBI Taxonomy" id="1263870"/>
    <lineage>
        <taxon>Bacteria</taxon>
        <taxon>Pseudomonadati</taxon>
        <taxon>Planctomycetota</taxon>
        <taxon>Planctomycetia</taxon>
        <taxon>Pirellulales</taxon>
        <taxon>Pirellulaceae</taxon>
        <taxon>Rhodopirellula</taxon>
    </lineage>
</organism>
<feature type="compositionally biased region" description="Polar residues" evidence="1">
    <location>
        <begin position="82"/>
        <end position="92"/>
    </location>
</feature>
<evidence type="ECO:0000313" key="2">
    <source>
        <dbReference type="EMBL" id="EMI54009.1"/>
    </source>
</evidence>
<accession>M5TY96</accession>
<dbReference type="Proteomes" id="UP000011885">
    <property type="component" value="Unassembled WGS sequence"/>
</dbReference>
<comment type="caution">
    <text evidence="2">The sequence shown here is derived from an EMBL/GenBank/DDBJ whole genome shotgun (WGS) entry which is preliminary data.</text>
</comment>
<dbReference type="Gene3D" id="3.40.1390.10">
    <property type="entry name" value="MurE/MurF, N-terminal domain"/>
    <property type="match status" value="1"/>
</dbReference>
<protein>
    <submittedName>
        <fullName evidence="2">UDP-N-acetylmuramoylalanyl-D-glutamate-2, 6-diaminopimelate ligase</fullName>
    </submittedName>
</protein>
<dbReference type="SUPFAM" id="SSF53623">
    <property type="entry name" value="MurD-like peptide ligases, catalytic domain"/>
    <property type="match status" value="1"/>
</dbReference>
<dbReference type="SUPFAM" id="SSF63418">
    <property type="entry name" value="MurE/MurF N-terminal domain"/>
    <property type="match status" value="1"/>
</dbReference>
<dbReference type="Gene3D" id="3.40.1190.10">
    <property type="entry name" value="Mur-like, catalytic domain"/>
    <property type="match status" value="1"/>
</dbReference>
<sequence>MHDRSRIRKSDFDFLRQQGGDEMHHSINRSIEFSSNQAHTRWAAPSQGQSASHADNATKTLEKVADPVQRCGRHNETDSDRLTNSSIDADQPTSRHDENQPVSIASLLPNARFFSGSDIEFVSIAESAEQCTPGQLVVYRIGVDCPVELISQALARGAAGILTEQILPAPLPQCIVPDTERAMAEITAKQLIDETGSRPDQRLLTIGIVGESGKTTTALTLAQVLRDIPCRVAYQTDLAQSDGVTTETGEQSLDGAADMIQRISEAADAGAAVTILELDARMLQCGGYDQIGLDMLVIVGHNAARSDFGPSPVDCALERVESDGIVIVSTEDRRSLKAVESSTHRYVTYGVDVDVDADVELKTIDTVDGVLTAMLRHGNRSAMLESLLGQGTLADAIAAAAAVGVATDNPLVQITESVSKIRELPGRCQKVAVADWNVTQAAPSMVLDIAGTPRRVSFVLDAIRQQMASAGPECLPMNVNVKTMSARRAKMWCVLAISDSDDAETLAQYGRLLEAMPDQCVLTCAPNSKEKFLSLSHNVLDGVQDIASMRLVADQDRAITWATQCASSSDTVVVLGGVDRRSARSQREDLQRLEDLMKRLQHESAEASAPVKPAGKSASASTQVPHLKVFNPEG</sequence>
<dbReference type="SUPFAM" id="SSF53244">
    <property type="entry name" value="MurD-like peptide ligases, peptide-binding domain"/>
    <property type="match status" value="1"/>
</dbReference>
<dbReference type="GO" id="GO:0016881">
    <property type="term" value="F:acid-amino acid ligase activity"/>
    <property type="evidence" value="ECO:0007669"/>
    <property type="project" value="InterPro"/>
</dbReference>
<dbReference type="Gene3D" id="3.90.190.20">
    <property type="entry name" value="Mur ligase, C-terminal domain"/>
    <property type="match status" value="1"/>
</dbReference>
<gene>
    <name evidence="2" type="ORF">RSSM_04552</name>
</gene>
<proteinExistence type="predicted"/>
<name>M5TY96_9BACT</name>
<evidence type="ECO:0000256" key="1">
    <source>
        <dbReference type="SAM" id="MobiDB-lite"/>
    </source>
</evidence>
<dbReference type="PANTHER" id="PTHR23135:SF4">
    <property type="entry name" value="UDP-N-ACETYLMURAMOYL-L-ALANYL-D-GLUTAMATE--2,6-DIAMINOPIMELATE LIGASE MURE HOMOLOG, CHLOROPLASTIC"/>
    <property type="match status" value="1"/>
</dbReference>
<dbReference type="InterPro" id="IPR036565">
    <property type="entry name" value="Mur-like_cat_sf"/>
</dbReference>
<feature type="region of interest" description="Disordered" evidence="1">
    <location>
        <begin position="599"/>
        <end position="634"/>
    </location>
</feature>
<keyword evidence="2" id="KW-0436">Ligase</keyword>
<dbReference type="InterPro" id="IPR036615">
    <property type="entry name" value="Mur_ligase_C_dom_sf"/>
</dbReference>
<feature type="region of interest" description="Disordered" evidence="1">
    <location>
        <begin position="36"/>
        <end position="100"/>
    </location>
</feature>
<evidence type="ECO:0000313" key="3">
    <source>
        <dbReference type="Proteomes" id="UP000011885"/>
    </source>
</evidence>
<dbReference type="OrthoDB" id="9800958at2"/>
<dbReference type="AlphaFoldDB" id="M5TY96"/>